<evidence type="ECO:0000256" key="15">
    <source>
        <dbReference type="SAM" id="Phobius"/>
    </source>
</evidence>
<dbReference type="Pfam" id="PF13639">
    <property type="entry name" value="zf-RING_2"/>
    <property type="match status" value="1"/>
</dbReference>
<feature type="domain" description="RING-type" evidence="16">
    <location>
        <begin position="97"/>
        <end position="139"/>
    </location>
</feature>
<accession>A0A8K0DSL0</accession>
<dbReference type="FunFam" id="3.30.40.10:FF:000187">
    <property type="entry name" value="E3 ubiquitin-protein ligase ATL6"/>
    <property type="match status" value="1"/>
</dbReference>
<organism evidence="17 18">
    <name type="scientific">Rhamnella rubrinervis</name>
    <dbReference type="NCBI Taxonomy" id="2594499"/>
    <lineage>
        <taxon>Eukaryota</taxon>
        <taxon>Viridiplantae</taxon>
        <taxon>Streptophyta</taxon>
        <taxon>Embryophyta</taxon>
        <taxon>Tracheophyta</taxon>
        <taxon>Spermatophyta</taxon>
        <taxon>Magnoliopsida</taxon>
        <taxon>eudicotyledons</taxon>
        <taxon>Gunneridae</taxon>
        <taxon>Pentapetalae</taxon>
        <taxon>rosids</taxon>
        <taxon>fabids</taxon>
        <taxon>Rosales</taxon>
        <taxon>Rhamnaceae</taxon>
        <taxon>rhamnoid group</taxon>
        <taxon>Rhamneae</taxon>
        <taxon>Rhamnella</taxon>
    </lineage>
</organism>
<evidence type="ECO:0000256" key="14">
    <source>
        <dbReference type="PROSITE-ProRule" id="PRU00175"/>
    </source>
</evidence>
<keyword evidence="9" id="KW-0833">Ubl conjugation pathway</keyword>
<evidence type="ECO:0000256" key="10">
    <source>
        <dbReference type="ARBA" id="ARBA00022833"/>
    </source>
</evidence>
<keyword evidence="12 15" id="KW-0472">Membrane</keyword>
<feature type="transmembrane region" description="Helical" evidence="15">
    <location>
        <begin position="12"/>
        <end position="30"/>
    </location>
</feature>
<dbReference type="EC" id="2.3.2.27" evidence="4"/>
<dbReference type="GO" id="GO:0061630">
    <property type="term" value="F:ubiquitin protein ligase activity"/>
    <property type="evidence" value="ECO:0007669"/>
    <property type="project" value="UniProtKB-EC"/>
</dbReference>
<dbReference type="Proteomes" id="UP000796880">
    <property type="component" value="Unassembled WGS sequence"/>
</dbReference>
<evidence type="ECO:0000256" key="8">
    <source>
        <dbReference type="ARBA" id="ARBA00022771"/>
    </source>
</evidence>
<keyword evidence="8 14" id="KW-0863">Zinc-finger</keyword>
<evidence type="ECO:0000256" key="9">
    <source>
        <dbReference type="ARBA" id="ARBA00022786"/>
    </source>
</evidence>
<reference evidence="17" key="1">
    <citation type="submission" date="2020-03" db="EMBL/GenBank/DDBJ databases">
        <title>A high-quality chromosome-level genome assembly of a woody plant with both climbing and erect habits, Rhamnella rubrinervis.</title>
        <authorList>
            <person name="Lu Z."/>
            <person name="Yang Y."/>
            <person name="Zhu X."/>
            <person name="Sun Y."/>
        </authorList>
    </citation>
    <scope>NUCLEOTIDE SEQUENCE</scope>
    <source>
        <strain evidence="17">BYM</strain>
        <tissue evidence="17">Leaf</tissue>
    </source>
</reference>
<dbReference type="InterPro" id="IPR013083">
    <property type="entry name" value="Znf_RING/FYVE/PHD"/>
</dbReference>
<evidence type="ECO:0000313" key="18">
    <source>
        <dbReference type="Proteomes" id="UP000796880"/>
    </source>
</evidence>
<comment type="subcellular location">
    <subcellularLocation>
        <location evidence="2">Membrane</location>
        <topology evidence="2">Single-pass membrane protein</topology>
    </subcellularLocation>
</comment>
<dbReference type="SUPFAM" id="SSF57850">
    <property type="entry name" value="RING/U-box"/>
    <property type="match status" value="1"/>
</dbReference>
<keyword evidence="7" id="KW-0479">Metal-binding</keyword>
<dbReference type="PANTHER" id="PTHR46719:SF7">
    <property type="entry name" value="RING-H2 FINGER PROTEIN ATL71-RELATED"/>
    <property type="match status" value="1"/>
</dbReference>
<dbReference type="OrthoDB" id="8062037at2759"/>
<evidence type="ECO:0000256" key="12">
    <source>
        <dbReference type="ARBA" id="ARBA00023136"/>
    </source>
</evidence>
<dbReference type="InterPro" id="IPR001841">
    <property type="entry name" value="Znf_RING"/>
</dbReference>
<dbReference type="CDD" id="cd16454">
    <property type="entry name" value="RING-H2_PA-TM-RING"/>
    <property type="match status" value="1"/>
</dbReference>
<evidence type="ECO:0000256" key="4">
    <source>
        <dbReference type="ARBA" id="ARBA00012483"/>
    </source>
</evidence>
<evidence type="ECO:0000256" key="11">
    <source>
        <dbReference type="ARBA" id="ARBA00022989"/>
    </source>
</evidence>
<evidence type="ECO:0000256" key="13">
    <source>
        <dbReference type="ARBA" id="ARBA00024209"/>
    </source>
</evidence>
<evidence type="ECO:0000259" key="16">
    <source>
        <dbReference type="PROSITE" id="PS50089"/>
    </source>
</evidence>
<evidence type="ECO:0000313" key="17">
    <source>
        <dbReference type="EMBL" id="KAF3434423.1"/>
    </source>
</evidence>
<dbReference type="PANTHER" id="PTHR46719">
    <property type="entry name" value="TRANSCRIPTION FACTOR C2H2 FAMILY-RELATED"/>
    <property type="match status" value="1"/>
</dbReference>
<keyword evidence="6 15" id="KW-0812">Transmembrane</keyword>
<evidence type="ECO:0000256" key="6">
    <source>
        <dbReference type="ARBA" id="ARBA00022692"/>
    </source>
</evidence>
<name>A0A8K0DSL0_9ROSA</name>
<evidence type="ECO:0000256" key="7">
    <source>
        <dbReference type="ARBA" id="ARBA00022723"/>
    </source>
</evidence>
<dbReference type="GO" id="GO:0008270">
    <property type="term" value="F:zinc ion binding"/>
    <property type="evidence" value="ECO:0007669"/>
    <property type="project" value="UniProtKB-KW"/>
</dbReference>
<keyword evidence="10" id="KW-0862">Zinc</keyword>
<evidence type="ECO:0000256" key="3">
    <source>
        <dbReference type="ARBA" id="ARBA00004906"/>
    </source>
</evidence>
<keyword evidence="5" id="KW-0808">Transferase</keyword>
<evidence type="ECO:0000256" key="2">
    <source>
        <dbReference type="ARBA" id="ARBA00004167"/>
    </source>
</evidence>
<comment type="catalytic activity">
    <reaction evidence="1">
        <text>S-ubiquitinyl-[E2 ubiquitin-conjugating enzyme]-L-cysteine + [acceptor protein]-L-lysine = [E2 ubiquitin-conjugating enzyme]-L-cysteine + N(6)-ubiquitinyl-[acceptor protein]-L-lysine.</text>
        <dbReference type="EC" id="2.3.2.27"/>
    </reaction>
</comment>
<gene>
    <name evidence="17" type="ORF">FNV43_RR25526</name>
</gene>
<dbReference type="SMART" id="SM00184">
    <property type="entry name" value="RING"/>
    <property type="match status" value="1"/>
</dbReference>
<proteinExistence type="inferred from homology"/>
<sequence>MDHHQSWDAYVRGIGVSAGVLLLIAILAYCKRRPCLRAHPTQDETHSLRIITTQRDDDGSVAATVRQGLDDAILDSFPKLLYAHSELQKATSTASCCSICLVDYKDTDLLRLLPECNHLFHLKCVDPWLRLKPTCPMCRNSSLQSPLATPLAEVVPLAARPC</sequence>
<evidence type="ECO:0000256" key="5">
    <source>
        <dbReference type="ARBA" id="ARBA00022679"/>
    </source>
</evidence>
<comment type="caution">
    <text evidence="17">The sequence shown here is derived from an EMBL/GenBank/DDBJ whole genome shotgun (WGS) entry which is preliminary data.</text>
</comment>
<dbReference type="InterPro" id="IPR045899">
    <property type="entry name" value="ATL71-like"/>
</dbReference>
<protein>
    <recommendedName>
        <fullName evidence="4">RING-type E3 ubiquitin transferase</fullName>
        <ecNumber evidence="4">2.3.2.27</ecNumber>
    </recommendedName>
</protein>
<evidence type="ECO:0000256" key="1">
    <source>
        <dbReference type="ARBA" id="ARBA00000900"/>
    </source>
</evidence>
<dbReference type="GO" id="GO:0016020">
    <property type="term" value="C:membrane"/>
    <property type="evidence" value="ECO:0007669"/>
    <property type="project" value="UniProtKB-SubCell"/>
</dbReference>
<dbReference type="AlphaFoldDB" id="A0A8K0DSL0"/>
<comment type="pathway">
    <text evidence="3">Protein modification; protein ubiquitination.</text>
</comment>
<keyword evidence="11 15" id="KW-1133">Transmembrane helix</keyword>
<dbReference type="PROSITE" id="PS50089">
    <property type="entry name" value="ZF_RING_2"/>
    <property type="match status" value="1"/>
</dbReference>
<keyword evidence="18" id="KW-1185">Reference proteome</keyword>
<dbReference type="Gene3D" id="3.30.40.10">
    <property type="entry name" value="Zinc/RING finger domain, C3HC4 (zinc finger)"/>
    <property type="match status" value="1"/>
</dbReference>
<dbReference type="EMBL" id="VOIH02000011">
    <property type="protein sequence ID" value="KAF3434423.1"/>
    <property type="molecule type" value="Genomic_DNA"/>
</dbReference>
<comment type="similarity">
    <text evidence="13">Belongs to the RING-type zinc finger family. ATL subfamily.</text>
</comment>